<evidence type="ECO:0000256" key="1">
    <source>
        <dbReference type="SAM" id="Coils"/>
    </source>
</evidence>
<evidence type="ECO:0000256" key="2">
    <source>
        <dbReference type="SAM" id="Phobius"/>
    </source>
</evidence>
<keyword evidence="4" id="KW-1185">Reference proteome</keyword>
<feature type="non-terminal residue" evidence="3">
    <location>
        <position position="259"/>
    </location>
</feature>
<name>X6MCC7_RETFI</name>
<keyword evidence="2" id="KW-0812">Transmembrane</keyword>
<dbReference type="EMBL" id="ASPP01022176">
    <property type="protein sequence ID" value="ETO11673.1"/>
    <property type="molecule type" value="Genomic_DNA"/>
</dbReference>
<reference evidence="3 4" key="1">
    <citation type="journal article" date="2013" name="Curr. Biol.">
        <title>The Genome of the Foraminiferan Reticulomyxa filosa.</title>
        <authorList>
            <person name="Glockner G."/>
            <person name="Hulsmann N."/>
            <person name="Schleicher M."/>
            <person name="Noegel A.A."/>
            <person name="Eichinger L."/>
            <person name="Gallinger C."/>
            <person name="Pawlowski J."/>
            <person name="Sierra R."/>
            <person name="Euteneuer U."/>
            <person name="Pillet L."/>
            <person name="Moustafa A."/>
            <person name="Platzer M."/>
            <person name="Groth M."/>
            <person name="Szafranski K."/>
            <person name="Schliwa M."/>
        </authorList>
    </citation>
    <scope>NUCLEOTIDE SEQUENCE [LARGE SCALE GENOMIC DNA]</scope>
</reference>
<evidence type="ECO:0000313" key="4">
    <source>
        <dbReference type="Proteomes" id="UP000023152"/>
    </source>
</evidence>
<keyword evidence="2" id="KW-0472">Membrane</keyword>
<evidence type="ECO:0000313" key="3">
    <source>
        <dbReference type="EMBL" id="ETO11673.1"/>
    </source>
</evidence>
<dbReference type="Proteomes" id="UP000023152">
    <property type="component" value="Unassembled WGS sequence"/>
</dbReference>
<proteinExistence type="predicted"/>
<feature type="transmembrane region" description="Helical" evidence="2">
    <location>
        <begin position="126"/>
        <end position="147"/>
    </location>
</feature>
<feature type="transmembrane region" description="Helical" evidence="2">
    <location>
        <begin position="102"/>
        <end position="120"/>
    </location>
</feature>
<sequence>MLSGRHNTNSNNGTYQQQRKAENEEINWKQGMHNLLVLFRCSNFFRLYYFDKIILFIFGTKKKLCLTNNMEATKTNEKEETAQMDSASAKFLRGCALILPKLFALLALGVLVIWIIGFAVKKSSNTLVWIILLTNVFINLLGAWSVYKYGVIQDQIDQFKKQNQEYKSNIDELKQNKDELKKQVEEMNATVSNMEKDASLLEEQTKQFEPLLNELKSIAKDNSDIASVLDQTNNIFNDMRNSILQNERAHLLSTFYECA</sequence>
<dbReference type="AlphaFoldDB" id="X6MCC7"/>
<organism evidence="3 4">
    <name type="scientific">Reticulomyxa filosa</name>
    <dbReference type="NCBI Taxonomy" id="46433"/>
    <lineage>
        <taxon>Eukaryota</taxon>
        <taxon>Sar</taxon>
        <taxon>Rhizaria</taxon>
        <taxon>Retaria</taxon>
        <taxon>Foraminifera</taxon>
        <taxon>Monothalamids</taxon>
        <taxon>Reticulomyxidae</taxon>
        <taxon>Reticulomyxa</taxon>
    </lineage>
</organism>
<feature type="coiled-coil region" evidence="1">
    <location>
        <begin position="149"/>
        <end position="204"/>
    </location>
</feature>
<comment type="caution">
    <text evidence="3">The sequence shown here is derived from an EMBL/GenBank/DDBJ whole genome shotgun (WGS) entry which is preliminary data.</text>
</comment>
<keyword evidence="2" id="KW-1133">Transmembrane helix</keyword>
<accession>X6MCC7</accession>
<gene>
    <name evidence="3" type="ORF">RFI_25703</name>
</gene>
<keyword evidence="1" id="KW-0175">Coiled coil</keyword>
<protein>
    <submittedName>
        <fullName evidence="3">Uncharacterized protein</fullName>
    </submittedName>
</protein>